<protein>
    <submittedName>
        <fullName evidence="1">Uncharacterized protein</fullName>
    </submittedName>
</protein>
<comment type="caution">
    <text evidence="1">The sequence shown here is derived from an EMBL/GenBank/DDBJ whole genome shotgun (WGS) entry which is preliminary data.</text>
</comment>
<dbReference type="Proteomes" id="UP000886066">
    <property type="component" value="Unassembled WGS sequence"/>
</dbReference>
<dbReference type="EMBL" id="DSDM01000008">
    <property type="protein sequence ID" value="HDQ88542.1"/>
    <property type="molecule type" value="Genomic_DNA"/>
</dbReference>
<name>A0A7C1DJJ0_UNCKA</name>
<organism evidence="1">
    <name type="scientific">candidate division WWE3 bacterium</name>
    <dbReference type="NCBI Taxonomy" id="2053526"/>
    <lineage>
        <taxon>Bacteria</taxon>
        <taxon>Katanobacteria</taxon>
    </lineage>
</organism>
<dbReference type="AlphaFoldDB" id="A0A7C1DJJ0"/>
<gene>
    <name evidence="1" type="ORF">ENN92_00110</name>
</gene>
<proteinExistence type="predicted"/>
<reference evidence="1" key="1">
    <citation type="journal article" date="2020" name="mSystems">
        <title>Genome- and Community-Level Interaction Insights into Carbon Utilization and Element Cycling Functions of Hydrothermarchaeota in Hydrothermal Sediment.</title>
        <authorList>
            <person name="Zhou Z."/>
            <person name="Liu Y."/>
            <person name="Xu W."/>
            <person name="Pan J."/>
            <person name="Luo Z.H."/>
            <person name="Li M."/>
        </authorList>
    </citation>
    <scope>NUCLEOTIDE SEQUENCE [LARGE SCALE GENOMIC DNA]</scope>
    <source>
        <strain evidence="1">SpSt-1219</strain>
    </source>
</reference>
<accession>A0A7C1DJJ0</accession>
<evidence type="ECO:0000313" key="1">
    <source>
        <dbReference type="EMBL" id="HDQ88542.1"/>
    </source>
</evidence>
<sequence>MQQKNSLEKLIIDTSFWEDLLNKYDLNKACDIGLGGSNLSGHSDLDIIYISRKLEFEKLTDLRSSLQGVFERRVSISPLTDFMFENRHIWDRKVATMIYKGTNWFYGRIKSGENLSQLLHSKN</sequence>